<protein>
    <recommendedName>
        <fullName evidence="5">4-hydroxy-2-oxoglutarate aldolase, mitochondrial</fullName>
    </recommendedName>
</protein>
<evidence type="ECO:0000256" key="2">
    <source>
        <dbReference type="ARBA" id="ARBA00023270"/>
    </source>
</evidence>
<name>A0A1V8SSI1_9PEZI</name>
<evidence type="ECO:0000256" key="1">
    <source>
        <dbReference type="ARBA" id="ARBA00023239"/>
    </source>
</evidence>
<comment type="caution">
    <text evidence="3">The sequence shown here is derived from an EMBL/GenBank/DDBJ whole genome shotgun (WGS) entry which is preliminary data.</text>
</comment>
<reference evidence="4" key="1">
    <citation type="submission" date="2017-03" db="EMBL/GenBank/DDBJ databases">
        <title>Genomes of endolithic fungi from Antarctica.</title>
        <authorList>
            <person name="Coleine C."/>
            <person name="Masonjones S."/>
            <person name="Stajich J.E."/>
        </authorList>
    </citation>
    <scope>NUCLEOTIDE SEQUENCE [LARGE SCALE GENOMIC DNA]</scope>
    <source>
        <strain evidence="4">CCFEE 5527</strain>
    </source>
</reference>
<dbReference type="InParanoid" id="A0A1V8SSI1"/>
<dbReference type="Proteomes" id="UP000192596">
    <property type="component" value="Unassembled WGS sequence"/>
</dbReference>
<dbReference type="SUPFAM" id="SSF51569">
    <property type="entry name" value="Aldolase"/>
    <property type="match status" value="1"/>
</dbReference>
<dbReference type="OrthoDB" id="191315at2759"/>
<keyword evidence="2" id="KW-0704">Schiff base</keyword>
<dbReference type="SMART" id="SM01130">
    <property type="entry name" value="DHDPS"/>
    <property type="match status" value="1"/>
</dbReference>
<dbReference type="PANTHER" id="PTHR12128">
    <property type="entry name" value="DIHYDRODIPICOLINATE SYNTHASE"/>
    <property type="match status" value="1"/>
</dbReference>
<keyword evidence="1" id="KW-0456">Lyase</keyword>
<proteinExistence type="predicted"/>
<dbReference type="PROSITE" id="PS00665">
    <property type="entry name" value="DHDPS_1"/>
    <property type="match status" value="1"/>
</dbReference>
<dbReference type="InterPro" id="IPR020624">
    <property type="entry name" value="Schiff_base-form_aldolases_CS"/>
</dbReference>
<evidence type="ECO:0000313" key="3">
    <source>
        <dbReference type="EMBL" id="OQO02019.1"/>
    </source>
</evidence>
<dbReference type="PANTHER" id="PTHR12128:SF68">
    <property type="entry name" value="DIHYDRODIPICOLINATE SYNTHETASE"/>
    <property type="match status" value="1"/>
</dbReference>
<dbReference type="AlphaFoldDB" id="A0A1V8SSI1"/>
<evidence type="ECO:0000313" key="4">
    <source>
        <dbReference type="Proteomes" id="UP000192596"/>
    </source>
</evidence>
<dbReference type="Gene3D" id="3.20.20.70">
    <property type="entry name" value="Aldolase class I"/>
    <property type="match status" value="1"/>
</dbReference>
<evidence type="ECO:0008006" key="5">
    <source>
        <dbReference type="Google" id="ProtNLM"/>
    </source>
</evidence>
<sequence length="347" mass="37129">MAQTNGSNGSSLSPSSPPPVGIYVPVPTFFADSTSSSQATPPLDLETQSAHSLFLARAGIRGLVVLGSTGEAIHITPSERSELLKSQRKALDDAGFKDRPIIAGTTAQSIPEALEQISASKDAGAEYAMVLSPGYFAGNVNQQGLIQWFEAVANESVLPIMVYHYPGVTNGLYISPATFERLAGHPKIVGCKLSHGIIDDTTLIAANPKIDHDGFVVFTGLGQNLLPVLAIGGVGAIDGLAGCFPRVVVKLYDLFNSSLTKGMTSKELAEMRELQYRICEGEKVVARWGVVGMKEAIARIWQMGGAKSARLPLAGGFEDGEQEWKKWEPVFTGLKKLEQSLESKRSR</sequence>
<gene>
    <name evidence="3" type="ORF">B0A48_12492</name>
</gene>
<dbReference type="Pfam" id="PF00701">
    <property type="entry name" value="DHDPS"/>
    <property type="match status" value="1"/>
</dbReference>
<organism evidence="3 4">
    <name type="scientific">Cryoendolithus antarcticus</name>
    <dbReference type="NCBI Taxonomy" id="1507870"/>
    <lineage>
        <taxon>Eukaryota</taxon>
        <taxon>Fungi</taxon>
        <taxon>Dikarya</taxon>
        <taxon>Ascomycota</taxon>
        <taxon>Pezizomycotina</taxon>
        <taxon>Dothideomycetes</taxon>
        <taxon>Dothideomycetidae</taxon>
        <taxon>Cladosporiales</taxon>
        <taxon>Cladosporiaceae</taxon>
        <taxon>Cryoendolithus</taxon>
    </lineage>
</organism>
<dbReference type="CDD" id="cd00408">
    <property type="entry name" value="DHDPS-like"/>
    <property type="match status" value="1"/>
</dbReference>
<dbReference type="GO" id="GO:0008840">
    <property type="term" value="F:4-hydroxy-tetrahydrodipicolinate synthase activity"/>
    <property type="evidence" value="ECO:0007669"/>
    <property type="project" value="TreeGrafter"/>
</dbReference>
<accession>A0A1V8SSI1</accession>
<dbReference type="InterPro" id="IPR013785">
    <property type="entry name" value="Aldolase_TIM"/>
</dbReference>
<dbReference type="STRING" id="1507870.A0A1V8SSI1"/>
<dbReference type="InterPro" id="IPR002220">
    <property type="entry name" value="DapA-like"/>
</dbReference>
<keyword evidence="4" id="KW-1185">Reference proteome</keyword>
<dbReference type="PRINTS" id="PR00146">
    <property type="entry name" value="DHPICSNTHASE"/>
</dbReference>
<dbReference type="EMBL" id="NAJO01000029">
    <property type="protein sequence ID" value="OQO02019.1"/>
    <property type="molecule type" value="Genomic_DNA"/>
</dbReference>